<reference evidence="3" key="1">
    <citation type="journal article" date="2019" name="Int. J. Syst. Evol. Microbiol.">
        <title>The Global Catalogue of Microorganisms (GCM) 10K type strain sequencing project: providing services to taxonomists for standard genome sequencing and annotation.</title>
        <authorList>
            <consortium name="The Broad Institute Genomics Platform"/>
            <consortium name="The Broad Institute Genome Sequencing Center for Infectious Disease"/>
            <person name="Wu L."/>
            <person name="Ma J."/>
        </authorList>
    </citation>
    <scope>NUCLEOTIDE SEQUENCE [LARGE SCALE GENOMIC DNA]</scope>
    <source>
        <strain evidence="3">CCUG 43114</strain>
    </source>
</reference>
<organism evidence="2 3">
    <name type="scientific">Aquipuribacter nitratireducens</name>
    <dbReference type="NCBI Taxonomy" id="650104"/>
    <lineage>
        <taxon>Bacteria</taxon>
        <taxon>Bacillati</taxon>
        <taxon>Actinomycetota</taxon>
        <taxon>Actinomycetes</taxon>
        <taxon>Micrococcales</taxon>
        <taxon>Intrasporangiaceae</taxon>
        <taxon>Aquipuribacter</taxon>
    </lineage>
</organism>
<gene>
    <name evidence="2" type="ORF">ACFPJ6_15360</name>
</gene>
<dbReference type="EMBL" id="JBHSLD010000014">
    <property type="protein sequence ID" value="MFC5382146.1"/>
    <property type="molecule type" value="Genomic_DNA"/>
</dbReference>
<evidence type="ECO:0000313" key="2">
    <source>
        <dbReference type="EMBL" id="MFC5382146.1"/>
    </source>
</evidence>
<comment type="caution">
    <text evidence="2">The sequence shown here is derived from an EMBL/GenBank/DDBJ whole genome shotgun (WGS) entry which is preliminary data.</text>
</comment>
<protein>
    <submittedName>
        <fullName evidence="2">Uncharacterized protein</fullName>
    </submittedName>
</protein>
<accession>A0ABW0GVE6</accession>
<name>A0ABW0GVE6_9MICO</name>
<keyword evidence="1" id="KW-0812">Transmembrane</keyword>
<evidence type="ECO:0000256" key="1">
    <source>
        <dbReference type="SAM" id="Phobius"/>
    </source>
</evidence>
<keyword evidence="3" id="KW-1185">Reference proteome</keyword>
<feature type="transmembrane region" description="Helical" evidence="1">
    <location>
        <begin position="41"/>
        <end position="59"/>
    </location>
</feature>
<keyword evidence="1" id="KW-0472">Membrane</keyword>
<keyword evidence="1" id="KW-1133">Transmembrane helix</keyword>
<proteinExistence type="predicted"/>
<dbReference type="RefSeq" id="WP_340269718.1">
    <property type="nucleotide sequence ID" value="NZ_JBBEOG010000005.1"/>
</dbReference>
<feature type="transmembrane region" description="Helical" evidence="1">
    <location>
        <begin position="12"/>
        <end position="35"/>
    </location>
</feature>
<evidence type="ECO:0000313" key="3">
    <source>
        <dbReference type="Proteomes" id="UP001596122"/>
    </source>
</evidence>
<dbReference type="Proteomes" id="UP001596122">
    <property type="component" value="Unassembled WGS sequence"/>
</dbReference>
<sequence>MRDRIATVGPIAAVGAALGLCCGLPILLSLGVLGAITGLSLQSWALVGLGVGLTAFGWVRIVRADGSTGPALSRERASPWLRRR</sequence>